<dbReference type="InterPro" id="IPR036388">
    <property type="entry name" value="WH-like_DNA-bd_sf"/>
</dbReference>
<comment type="miscellaneous">
    <text evidence="9">This enzyme catalyzes only one turnover and therefore is not strictly catalytic. According to one definition, an enzyme is a biocatalyst that acts repeatedly and over many reaction cycles.</text>
</comment>
<evidence type="ECO:0000313" key="12">
    <source>
        <dbReference type="EMBL" id="EES88778.1"/>
    </source>
</evidence>
<comment type="catalytic activity">
    <reaction evidence="8 9">
        <text>a 6-O-methyl-2'-deoxyguanosine in DNA + L-cysteinyl-[protein] = S-methyl-L-cysteinyl-[protein] + a 2'-deoxyguanosine in DNA</text>
        <dbReference type="Rhea" id="RHEA:24000"/>
        <dbReference type="Rhea" id="RHEA-COMP:10131"/>
        <dbReference type="Rhea" id="RHEA-COMP:10132"/>
        <dbReference type="Rhea" id="RHEA-COMP:11367"/>
        <dbReference type="Rhea" id="RHEA-COMP:11368"/>
        <dbReference type="ChEBI" id="CHEBI:29950"/>
        <dbReference type="ChEBI" id="CHEBI:82612"/>
        <dbReference type="ChEBI" id="CHEBI:85445"/>
        <dbReference type="ChEBI" id="CHEBI:85448"/>
        <dbReference type="EC" id="2.1.1.63"/>
    </reaction>
</comment>
<dbReference type="Pfam" id="PF02870">
    <property type="entry name" value="Methyltransf_1N"/>
    <property type="match status" value="1"/>
</dbReference>
<keyword evidence="4 9" id="KW-0489">Methyltransferase</keyword>
<dbReference type="GO" id="GO:0032259">
    <property type="term" value="P:methylation"/>
    <property type="evidence" value="ECO:0007669"/>
    <property type="project" value="UniProtKB-KW"/>
</dbReference>
<protein>
    <recommendedName>
        <fullName evidence="9">Methylated-DNA--protein-cysteine methyltransferase</fullName>
        <ecNumber evidence="9">2.1.1.63</ecNumber>
    </recommendedName>
    <alternativeName>
        <fullName evidence="9">6-O-methylguanine-DNA methyltransferase</fullName>
        <shortName evidence="9">MGMT</shortName>
    </alternativeName>
    <alternativeName>
        <fullName evidence="9">O-6-methylguanine-DNA-alkyltransferase</fullName>
    </alternativeName>
</protein>
<evidence type="ECO:0000256" key="6">
    <source>
        <dbReference type="ARBA" id="ARBA00022763"/>
    </source>
</evidence>
<dbReference type="GO" id="GO:0003908">
    <property type="term" value="F:methylated-DNA-[protein]-cysteine S-methyltransferase activity"/>
    <property type="evidence" value="ECO:0007669"/>
    <property type="project" value="UniProtKB-UniRule"/>
</dbReference>
<keyword evidence="7 9" id="KW-0234">DNA repair</keyword>
<dbReference type="HOGENOM" id="CLU_000445_52_2_7"/>
<proteinExistence type="inferred from homology"/>
<gene>
    <name evidence="12" type="primary">ogt</name>
    <name evidence="12" type="ORF">HCAN_0053</name>
</gene>
<dbReference type="GO" id="GO:0005737">
    <property type="term" value="C:cytoplasm"/>
    <property type="evidence" value="ECO:0007669"/>
    <property type="project" value="UniProtKB-SubCell"/>
</dbReference>
<feature type="domain" description="Methylated-DNA-[protein]-cysteine S-methyltransferase DNA binding" evidence="10">
    <location>
        <begin position="80"/>
        <end position="163"/>
    </location>
</feature>
<dbReference type="InterPro" id="IPR036217">
    <property type="entry name" value="MethylDNA_cys_MeTrfase_DNAb"/>
</dbReference>
<dbReference type="NCBIfam" id="TIGR00589">
    <property type="entry name" value="ogt"/>
    <property type="match status" value="1"/>
</dbReference>
<evidence type="ECO:0000256" key="1">
    <source>
        <dbReference type="ARBA" id="ARBA00001286"/>
    </source>
</evidence>
<comment type="catalytic activity">
    <reaction evidence="1 9">
        <text>a 4-O-methyl-thymidine in DNA + L-cysteinyl-[protein] = a thymidine in DNA + S-methyl-L-cysteinyl-[protein]</text>
        <dbReference type="Rhea" id="RHEA:53428"/>
        <dbReference type="Rhea" id="RHEA-COMP:10131"/>
        <dbReference type="Rhea" id="RHEA-COMP:10132"/>
        <dbReference type="Rhea" id="RHEA-COMP:13555"/>
        <dbReference type="Rhea" id="RHEA-COMP:13556"/>
        <dbReference type="ChEBI" id="CHEBI:29950"/>
        <dbReference type="ChEBI" id="CHEBI:82612"/>
        <dbReference type="ChEBI" id="CHEBI:137386"/>
        <dbReference type="ChEBI" id="CHEBI:137387"/>
        <dbReference type="EC" id="2.1.1.63"/>
    </reaction>
</comment>
<evidence type="ECO:0000313" key="13">
    <source>
        <dbReference type="Proteomes" id="UP000007032"/>
    </source>
</evidence>
<dbReference type="OrthoDB" id="9802228at2"/>
<dbReference type="SUPFAM" id="SSF46767">
    <property type="entry name" value="Methylated DNA-protein cysteine methyltransferase, C-terminal domain"/>
    <property type="match status" value="1"/>
</dbReference>
<evidence type="ECO:0000256" key="3">
    <source>
        <dbReference type="ARBA" id="ARBA00022490"/>
    </source>
</evidence>
<evidence type="ECO:0000259" key="11">
    <source>
        <dbReference type="Pfam" id="PF02870"/>
    </source>
</evidence>
<dbReference type="STRING" id="537970.HCAN_0053"/>
<organism evidence="12 13">
    <name type="scientific">Helicobacter canadensis MIT 98-5491</name>
    <dbReference type="NCBI Taxonomy" id="537970"/>
    <lineage>
        <taxon>Bacteria</taxon>
        <taxon>Pseudomonadati</taxon>
        <taxon>Campylobacterota</taxon>
        <taxon>Epsilonproteobacteria</taxon>
        <taxon>Campylobacterales</taxon>
        <taxon>Helicobacteraceae</taxon>
        <taxon>Helicobacter</taxon>
    </lineage>
</organism>
<dbReference type="InterPro" id="IPR023546">
    <property type="entry name" value="MGMT"/>
</dbReference>
<comment type="similarity">
    <text evidence="2 9">Belongs to the MGMT family.</text>
</comment>
<dbReference type="EC" id="2.1.1.63" evidence="9"/>
<dbReference type="InterPro" id="IPR014048">
    <property type="entry name" value="MethylDNA_cys_MeTrfase_DNA-bd"/>
</dbReference>
<dbReference type="PROSITE" id="PS00374">
    <property type="entry name" value="MGMT"/>
    <property type="match status" value="1"/>
</dbReference>
<dbReference type="eggNOG" id="COG0350">
    <property type="taxonomic scope" value="Bacteria"/>
</dbReference>
<sequence length="173" mass="19528">MVYVAFYQSPVGKIKLVSKDNKLLEMKFLNQDTNLLPIKEICEKCDEVVLRQTREWLDEYFSGKSPKSKEISLNPSGSKFAKVVWELLLKIPYGRVCTYGELAKEVARITHKNKMSAQAIGGALKRNPIPIIIPCHRVIGANGKLTGYAGGIKRKIALLECEKADMVNLYHFE</sequence>
<evidence type="ECO:0000256" key="5">
    <source>
        <dbReference type="ARBA" id="ARBA00022679"/>
    </source>
</evidence>
<reference evidence="12 13" key="1">
    <citation type="journal article" date="2009" name="J. Bacteriol.">
        <title>Genome sequence of the emerging pathogen Helicobacter canadensis.</title>
        <authorList>
            <person name="Loman N.J."/>
            <person name="Snyder L.A."/>
            <person name="Linton J.D."/>
            <person name="Langdon R."/>
            <person name="Lawson A.J."/>
            <person name="Weinstock G.M."/>
            <person name="Wren B.W."/>
            <person name="Pallen M.J."/>
        </authorList>
    </citation>
    <scope>NUCLEOTIDE SEQUENCE [LARGE SCALE GENOMIC DNA]</scope>
    <source>
        <strain evidence="12 13">MIT 98-5491</strain>
    </source>
</reference>
<dbReference type="CDD" id="cd06445">
    <property type="entry name" value="ATase"/>
    <property type="match status" value="1"/>
</dbReference>
<evidence type="ECO:0000256" key="9">
    <source>
        <dbReference type="HAMAP-Rule" id="MF_00772"/>
    </source>
</evidence>
<feature type="active site" description="Nucleophile; methyl group acceptor" evidence="9">
    <location>
        <position position="135"/>
    </location>
</feature>
<name>C5ZVB9_9HELI</name>
<keyword evidence="3 9" id="KW-0963">Cytoplasm</keyword>
<dbReference type="EMBL" id="CM000776">
    <property type="protein sequence ID" value="EES88778.1"/>
    <property type="molecule type" value="Genomic_DNA"/>
</dbReference>
<dbReference type="InterPro" id="IPR001497">
    <property type="entry name" value="MethylDNA_cys_MeTrfase_AS"/>
</dbReference>
<keyword evidence="13" id="KW-1185">Reference proteome</keyword>
<feature type="domain" description="Methylguanine DNA methyltransferase ribonuclease-like" evidence="11">
    <location>
        <begin position="2"/>
        <end position="71"/>
    </location>
</feature>
<dbReference type="Pfam" id="PF01035">
    <property type="entry name" value="DNA_binding_1"/>
    <property type="match status" value="1"/>
</dbReference>
<dbReference type="SUPFAM" id="SSF53155">
    <property type="entry name" value="Methylated DNA-protein cysteine methyltransferase domain"/>
    <property type="match status" value="1"/>
</dbReference>
<dbReference type="Gene3D" id="1.10.10.10">
    <property type="entry name" value="Winged helix-like DNA-binding domain superfamily/Winged helix DNA-binding domain"/>
    <property type="match status" value="1"/>
</dbReference>
<keyword evidence="6 9" id="KW-0227">DNA damage</keyword>
<dbReference type="Proteomes" id="UP000007032">
    <property type="component" value="Chromosome"/>
</dbReference>
<comment type="subcellular location">
    <subcellularLocation>
        <location evidence="9">Cytoplasm</location>
    </subcellularLocation>
</comment>
<comment type="function">
    <text evidence="9">Involved in the cellular defense against the biological effects of O6-methylguanine (O6-MeG) and O4-methylthymine (O4-MeT) in DNA. Repairs the methylated nucleobase in DNA by stoichiometrically transferring the methyl group to a cysteine residue in the enzyme. This is a suicide reaction: the enzyme is irreversibly inactivated.</text>
</comment>
<dbReference type="AlphaFoldDB" id="C5ZVB9"/>
<dbReference type="PANTHER" id="PTHR10815">
    <property type="entry name" value="METHYLATED-DNA--PROTEIN-CYSTEINE METHYLTRANSFERASE"/>
    <property type="match status" value="1"/>
</dbReference>
<evidence type="ECO:0000256" key="4">
    <source>
        <dbReference type="ARBA" id="ARBA00022603"/>
    </source>
</evidence>
<evidence type="ECO:0000259" key="10">
    <source>
        <dbReference type="Pfam" id="PF01035"/>
    </source>
</evidence>
<dbReference type="FunFam" id="1.10.10.10:FF:000214">
    <property type="entry name" value="Methylated-DNA--protein-cysteine methyltransferase"/>
    <property type="match status" value="1"/>
</dbReference>
<dbReference type="HAMAP" id="MF_00772">
    <property type="entry name" value="OGT"/>
    <property type="match status" value="1"/>
</dbReference>
<evidence type="ECO:0000256" key="8">
    <source>
        <dbReference type="ARBA" id="ARBA00049348"/>
    </source>
</evidence>
<dbReference type="InterPro" id="IPR008332">
    <property type="entry name" value="MethylG_MeTrfase_N"/>
</dbReference>
<accession>C5ZVB9</accession>
<dbReference type="Gene3D" id="3.30.160.70">
    <property type="entry name" value="Methylated DNA-protein cysteine methyltransferase domain"/>
    <property type="match status" value="1"/>
</dbReference>
<dbReference type="PANTHER" id="PTHR10815:SF5">
    <property type="entry name" value="METHYLATED-DNA--PROTEIN-CYSTEINE METHYLTRANSFERASE"/>
    <property type="match status" value="1"/>
</dbReference>
<evidence type="ECO:0000256" key="7">
    <source>
        <dbReference type="ARBA" id="ARBA00023204"/>
    </source>
</evidence>
<dbReference type="InterPro" id="IPR036631">
    <property type="entry name" value="MGMT_N_sf"/>
</dbReference>
<keyword evidence="5 9" id="KW-0808">Transferase</keyword>
<dbReference type="GO" id="GO:0006307">
    <property type="term" value="P:DNA alkylation repair"/>
    <property type="evidence" value="ECO:0007669"/>
    <property type="project" value="UniProtKB-UniRule"/>
</dbReference>
<evidence type="ECO:0000256" key="2">
    <source>
        <dbReference type="ARBA" id="ARBA00008711"/>
    </source>
</evidence>